<dbReference type="GO" id="GO:0005886">
    <property type="term" value="C:plasma membrane"/>
    <property type="evidence" value="ECO:0007669"/>
    <property type="project" value="UniProtKB-SubCell"/>
</dbReference>
<feature type="transmembrane region" description="Helical" evidence="10">
    <location>
        <begin position="220"/>
        <end position="241"/>
    </location>
</feature>
<evidence type="ECO:0000256" key="5">
    <source>
        <dbReference type="ARBA" id="ARBA00022989"/>
    </source>
</evidence>
<dbReference type="InterPro" id="IPR000276">
    <property type="entry name" value="GPCR_Rhodpsn"/>
</dbReference>
<evidence type="ECO:0000256" key="7">
    <source>
        <dbReference type="ARBA" id="ARBA00023136"/>
    </source>
</evidence>
<dbReference type="SUPFAM" id="SSF81321">
    <property type="entry name" value="Family A G protein-coupled receptor-like"/>
    <property type="match status" value="1"/>
</dbReference>
<dbReference type="PRINTS" id="PR00245">
    <property type="entry name" value="OLFACTORYR"/>
</dbReference>
<accession>K7G4N0</accession>
<dbReference type="PANTHER" id="PTHR26452">
    <property type="entry name" value="OLFACTORY RECEPTOR"/>
    <property type="match status" value="1"/>
</dbReference>
<keyword evidence="4" id="KW-0716">Sensory transduction</keyword>
<reference evidence="13" key="2">
    <citation type="journal article" date="2013" name="Nat. Genet.">
        <title>The draft genomes of soft-shell turtle and green sea turtle yield insights into the development and evolution of the turtle-specific body plan.</title>
        <authorList>
            <person name="Wang Z."/>
            <person name="Pascual-Anaya J."/>
            <person name="Zadissa A."/>
            <person name="Li W."/>
            <person name="Niimura Y."/>
            <person name="Huang Z."/>
            <person name="Li C."/>
            <person name="White S."/>
            <person name="Xiong Z."/>
            <person name="Fang D."/>
            <person name="Wang B."/>
            <person name="Ming Y."/>
            <person name="Chen Y."/>
            <person name="Zheng Y."/>
            <person name="Kuraku S."/>
            <person name="Pignatelli M."/>
            <person name="Herrero J."/>
            <person name="Beal K."/>
            <person name="Nozawa M."/>
            <person name="Li Q."/>
            <person name="Wang J."/>
            <person name="Zhang H."/>
            <person name="Yu L."/>
            <person name="Shigenobu S."/>
            <person name="Wang J."/>
            <person name="Liu J."/>
            <person name="Flicek P."/>
            <person name="Searle S."/>
            <person name="Wang J."/>
            <person name="Kuratani S."/>
            <person name="Yin Y."/>
            <person name="Aken B."/>
            <person name="Zhang G."/>
            <person name="Irie N."/>
        </authorList>
    </citation>
    <scope>NUCLEOTIDE SEQUENCE [LARGE SCALE GENOMIC DNA]</scope>
    <source>
        <strain evidence="13">Daiwa-1</strain>
    </source>
</reference>
<dbReference type="Proteomes" id="UP000007267">
    <property type="component" value="Unassembled WGS sequence"/>
</dbReference>
<name>K7G4N0_PELSI</name>
<dbReference type="GO" id="GO:0004930">
    <property type="term" value="F:G protein-coupled receptor activity"/>
    <property type="evidence" value="ECO:0007669"/>
    <property type="project" value="UniProtKB-KW"/>
</dbReference>
<evidence type="ECO:0000256" key="3">
    <source>
        <dbReference type="ARBA" id="ARBA00022692"/>
    </source>
</evidence>
<reference evidence="13" key="1">
    <citation type="submission" date="2011-10" db="EMBL/GenBank/DDBJ databases">
        <authorList>
            <consortium name="Soft-shell Turtle Genome Consortium"/>
        </authorList>
    </citation>
    <scope>NUCLEOTIDE SEQUENCE [LARGE SCALE GENOMIC DNA]</scope>
    <source>
        <strain evidence="13">Daiwa-1</strain>
    </source>
</reference>
<dbReference type="Gene3D" id="1.20.1070.10">
    <property type="entry name" value="Rhodopsin 7-helix transmembrane proteins"/>
    <property type="match status" value="1"/>
</dbReference>
<evidence type="ECO:0000256" key="6">
    <source>
        <dbReference type="ARBA" id="ARBA00023040"/>
    </source>
</evidence>
<dbReference type="OMA" id="CCIPRLV"/>
<dbReference type="AlphaFoldDB" id="K7G4N0"/>
<feature type="domain" description="G-protein coupled receptors family 1 profile" evidence="11">
    <location>
        <begin position="56"/>
        <end position="306"/>
    </location>
</feature>
<keyword evidence="13" id="KW-1185">Reference proteome</keyword>
<reference evidence="12" key="4">
    <citation type="submission" date="2025-09" db="UniProtKB">
        <authorList>
            <consortium name="Ensembl"/>
        </authorList>
    </citation>
    <scope>IDENTIFICATION</scope>
</reference>
<evidence type="ECO:0000256" key="4">
    <source>
        <dbReference type="ARBA" id="ARBA00022725"/>
    </source>
</evidence>
<dbReference type="InterPro" id="IPR050516">
    <property type="entry name" value="Olfactory_GPCR"/>
</dbReference>
<reference evidence="12" key="3">
    <citation type="submission" date="2025-08" db="UniProtKB">
        <authorList>
            <consortium name="Ensembl"/>
        </authorList>
    </citation>
    <scope>IDENTIFICATION</scope>
</reference>
<feature type="transmembrane region" description="Helical" evidence="10">
    <location>
        <begin position="253"/>
        <end position="276"/>
    </location>
</feature>
<evidence type="ECO:0000256" key="10">
    <source>
        <dbReference type="SAM" id="Phobius"/>
    </source>
</evidence>
<feature type="transmembrane region" description="Helical" evidence="10">
    <location>
        <begin position="75"/>
        <end position="93"/>
    </location>
</feature>
<keyword evidence="2" id="KW-1003">Cell membrane</keyword>
<proteinExistence type="predicted"/>
<dbReference type="Pfam" id="PF13853">
    <property type="entry name" value="7tm_4"/>
    <property type="match status" value="1"/>
</dbReference>
<dbReference type="PROSITE" id="PS50262">
    <property type="entry name" value="G_PROTEIN_RECEP_F1_2"/>
    <property type="match status" value="1"/>
</dbReference>
<keyword evidence="9" id="KW-0807">Transducer</keyword>
<protein>
    <recommendedName>
        <fullName evidence="11">G-protein coupled receptors family 1 profile domain-containing protein</fullName>
    </recommendedName>
</protein>
<dbReference type="PRINTS" id="PR00237">
    <property type="entry name" value="GPCRRHODOPSN"/>
</dbReference>
<keyword evidence="7 10" id="KW-0472">Membrane</keyword>
<sequence length="332" mass="36453">LTVNSLLFPSGAASAPTMDEGNWTSVSEFVLLGLSKEQDLLIVVVLLVTYLVNLAGNSLLLGLVVTDPQLCSPMYFLLSHLAVVDMSFASISLPQALVHALTQHRAISFTSCMAQLFMYFSVGNMENYLLAALYWDRYNGVTGTLGFPDRLMENHRRCLKMVAASWAVVIPHALLYTVMAAKLSYCGNRLQHFFCDLPPLLLLSCTRPLTIELVLSTEGVLVALGPFAFILASYVRIGVAVARLRSAQGLRKALSTCSSHLIVVLLFYGTVVWPYFRPDSSDAEGHDQQVTFFYTAVAPALNPLIYSLRNKDVAAALRRHVLMGMATLSQPQ</sequence>
<dbReference type="GeneTree" id="ENSGT00930000151076"/>
<evidence type="ECO:0000256" key="1">
    <source>
        <dbReference type="ARBA" id="ARBA00004651"/>
    </source>
</evidence>
<dbReference type="FunFam" id="1.20.1070.10:FF:000015">
    <property type="entry name" value="Olfactory receptor"/>
    <property type="match status" value="1"/>
</dbReference>
<evidence type="ECO:0000256" key="2">
    <source>
        <dbReference type="ARBA" id="ARBA00022475"/>
    </source>
</evidence>
<evidence type="ECO:0000313" key="12">
    <source>
        <dbReference type="Ensembl" id="ENSPSIP00000015241.1"/>
    </source>
</evidence>
<dbReference type="InterPro" id="IPR000725">
    <property type="entry name" value="Olfact_rcpt"/>
</dbReference>
<keyword evidence="3 10" id="KW-0812">Transmembrane</keyword>
<dbReference type="GO" id="GO:0004984">
    <property type="term" value="F:olfactory receptor activity"/>
    <property type="evidence" value="ECO:0007669"/>
    <property type="project" value="InterPro"/>
</dbReference>
<feature type="transmembrane region" description="Helical" evidence="10">
    <location>
        <begin position="288"/>
        <end position="308"/>
    </location>
</feature>
<dbReference type="InterPro" id="IPR017452">
    <property type="entry name" value="GPCR_Rhodpsn_7TM"/>
</dbReference>
<dbReference type="EMBL" id="AGCU01033495">
    <property type="status" value="NOT_ANNOTATED_CDS"/>
    <property type="molecule type" value="Genomic_DNA"/>
</dbReference>
<feature type="transmembrane region" description="Helical" evidence="10">
    <location>
        <begin position="158"/>
        <end position="179"/>
    </location>
</feature>
<feature type="transmembrane region" description="Helical" evidence="10">
    <location>
        <begin position="40"/>
        <end position="63"/>
    </location>
</feature>
<organism evidence="12 13">
    <name type="scientific">Pelodiscus sinensis</name>
    <name type="common">Chinese softshell turtle</name>
    <name type="synonym">Trionyx sinensis</name>
    <dbReference type="NCBI Taxonomy" id="13735"/>
    <lineage>
        <taxon>Eukaryota</taxon>
        <taxon>Metazoa</taxon>
        <taxon>Chordata</taxon>
        <taxon>Craniata</taxon>
        <taxon>Vertebrata</taxon>
        <taxon>Euteleostomi</taxon>
        <taxon>Archelosauria</taxon>
        <taxon>Testudinata</taxon>
        <taxon>Testudines</taxon>
        <taxon>Cryptodira</taxon>
        <taxon>Trionychia</taxon>
        <taxon>Trionychidae</taxon>
        <taxon>Pelodiscus</taxon>
    </lineage>
</organism>
<evidence type="ECO:0000313" key="13">
    <source>
        <dbReference type="Proteomes" id="UP000007267"/>
    </source>
</evidence>
<dbReference type="Ensembl" id="ENSPSIT00000015312.1">
    <property type="protein sequence ID" value="ENSPSIP00000015241.1"/>
    <property type="gene ID" value="ENSPSIG00000013630.1"/>
</dbReference>
<keyword evidence="6" id="KW-0297">G-protein coupled receptor</keyword>
<comment type="subcellular location">
    <subcellularLocation>
        <location evidence="1">Cell membrane</location>
        <topology evidence="1">Multi-pass membrane protein</topology>
    </subcellularLocation>
</comment>
<evidence type="ECO:0000259" key="11">
    <source>
        <dbReference type="PROSITE" id="PS50262"/>
    </source>
</evidence>
<evidence type="ECO:0000256" key="9">
    <source>
        <dbReference type="ARBA" id="ARBA00023224"/>
    </source>
</evidence>
<keyword evidence="8" id="KW-0675">Receptor</keyword>
<keyword evidence="4" id="KW-0552">Olfaction</keyword>
<dbReference type="EMBL" id="AGCU01033494">
    <property type="status" value="NOT_ANNOTATED_CDS"/>
    <property type="molecule type" value="Genomic_DNA"/>
</dbReference>
<dbReference type="eggNOG" id="ENOG502SIAX">
    <property type="taxonomic scope" value="Eukaryota"/>
</dbReference>
<evidence type="ECO:0000256" key="8">
    <source>
        <dbReference type="ARBA" id="ARBA00023170"/>
    </source>
</evidence>
<keyword evidence="5 10" id="KW-1133">Transmembrane helix</keyword>
<dbReference type="HOGENOM" id="CLU_012526_1_3_1"/>